<reference evidence="2" key="1">
    <citation type="submission" date="2017-03" db="EMBL/GenBank/DDBJ databases">
        <authorList>
            <person name="Afonso C.L."/>
            <person name="Miller P.J."/>
            <person name="Scott M.A."/>
            <person name="Spackman E."/>
            <person name="Goraichik I."/>
            <person name="Dimitrov K.M."/>
            <person name="Suarez D.L."/>
            <person name="Swayne D.E."/>
        </authorList>
    </citation>
    <scope>NUCLEOTIDE SEQUENCE [LARGE SCALE GENOMIC DNA]</scope>
</reference>
<evidence type="ECO:0000313" key="3">
    <source>
        <dbReference type="Proteomes" id="UP000192927"/>
    </source>
</evidence>
<dbReference type="OrthoDB" id="2555959at2759"/>
<reference evidence="3" key="2">
    <citation type="submission" date="2017-03" db="EMBL/GenBank/DDBJ databases">
        <authorList>
            <person name="Sharma R."/>
            <person name="Thines M."/>
        </authorList>
    </citation>
    <scope>NUCLEOTIDE SEQUENCE [LARGE SCALE GENOMIC DNA]</scope>
</reference>
<dbReference type="AlphaFoldDB" id="A0A1W5DD03"/>
<evidence type="ECO:0000313" key="4">
    <source>
        <dbReference type="Proteomes" id="UP000324767"/>
    </source>
</evidence>
<evidence type="ECO:0000313" key="2">
    <source>
        <dbReference type="EMBL" id="SLM40802.1"/>
    </source>
</evidence>
<sequence length="73" mass="8243">MSLWQSYRNLQPRTRLLLGLGLMGWAGLGILISDQAEKAFGMVPSEKDREELEKVVPRVRFVEREGGNNGGER</sequence>
<organism evidence="2 3">
    <name type="scientific">Lasallia pustulata</name>
    <dbReference type="NCBI Taxonomy" id="136370"/>
    <lineage>
        <taxon>Eukaryota</taxon>
        <taxon>Fungi</taxon>
        <taxon>Dikarya</taxon>
        <taxon>Ascomycota</taxon>
        <taxon>Pezizomycotina</taxon>
        <taxon>Lecanoromycetes</taxon>
        <taxon>OSLEUM clade</taxon>
        <taxon>Umbilicariomycetidae</taxon>
        <taxon>Umbilicariales</taxon>
        <taxon>Umbilicariaceae</taxon>
        <taxon>Lasallia</taxon>
    </lineage>
</organism>
<dbReference type="EMBL" id="VXIT01000002">
    <property type="protein sequence ID" value="KAA6414620.1"/>
    <property type="molecule type" value="Genomic_DNA"/>
</dbReference>
<proteinExistence type="predicted"/>
<name>A0A1W5DD03_9LECA</name>
<keyword evidence="3" id="KW-1185">Reference proteome</keyword>
<gene>
    <name evidence="1" type="ORF">FRX48_01370</name>
</gene>
<dbReference type="Proteomes" id="UP000324767">
    <property type="component" value="Unassembled WGS sequence"/>
</dbReference>
<dbReference type="EMBL" id="FWEW01003741">
    <property type="protein sequence ID" value="SLM40802.1"/>
    <property type="molecule type" value="Genomic_DNA"/>
</dbReference>
<reference evidence="1 4" key="3">
    <citation type="submission" date="2019-09" db="EMBL/GenBank/DDBJ databases">
        <title>The hologenome of the rock-dwelling lichen Lasallia pustulata.</title>
        <authorList>
            <person name="Greshake Tzovaras B."/>
            <person name="Segers F."/>
            <person name="Bicker A."/>
            <person name="Dal Grande F."/>
            <person name="Otte J."/>
            <person name="Hankeln T."/>
            <person name="Schmitt I."/>
            <person name="Ebersberger I."/>
        </authorList>
    </citation>
    <scope>NUCLEOTIDE SEQUENCE [LARGE SCALE GENOMIC DNA]</scope>
    <source>
        <strain evidence="1">A1-1</strain>
    </source>
</reference>
<evidence type="ECO:0000313" key="1">
    <source>
        <dbReference type="EMBL" id="KAA6414620.1"/>
    </source>
</evidence>
<protein>
    <submittedName>
        <fullName evidence="2">Uncharacterized protein</fullName>
    </submittedName>
</protein>
<accession>A0A1W5DD03</accession>
<dbReference type="Proteomes" id="UP000192927">
    <property type="component" value="Unassembled WGS sequence"/>
</dbReference>